<dbReference type="InterPro" id="IPR011006">
    <property type="entry name" value="CheY-like_superfamily"/>
</dbReference>
<dbReference type="PANTHER" id="PTHR45339">
    <property type="entry name" value="HYBRID SIGNAL TRANSDUCTION HISTIDINE KINASE J"/>
    <property type="match status" value="1"/>
</dbReference>
<keyword evidence="9" id="KW-0472">Membrane</keyword>
<dbReference type="Gene3D" id="3.40.50.2300">
    <property type="match status" value="1"/>
</dbReference>
<feature type="modified residue" description="Phosphohistidine" evidence="10">
    <location>
        <position position="483"/>
    </location>
</feature>
<evidence type="ECO:0000313" key="15">
    <source>
        <dbReference type="EMBL" id="MDO6422392.1"/>
    </source>
</evidence>
<evidence type="ECO:0000256" key="1">
    <source>
        <dbReference type="ARBA" id="ARBA00004651"/>
    </source>
</evidence>
<dbReference type="RefSeq" id="WP_303492381.1">
    <property type="nucleotide sequence ID" value="NZ_JAUOPB010000005.1"/>
</dbReference>
<dbReference type="GO" id="GO:0000160">
    <property type="term" value="P:phosphorelay signal transduction system"/>
    <property type="evidence" value="ECO:0007669"/>
    <property type="project" value="UniProtKB-KW"/>
</dbReference>
<dbReference type="PROSITE" id="PS50894">
    <property type="entry name" value="HPT"/>
    <property type="match status" value="1"/>
</dbReference>
<feature type="modified residue" description="4-aspartylphosphate" evidence="11">
    <location>
        <position position="238"/>
    </location>
</feature>
<evidence type="ECO:0000313" key="16">
    <source>
        <dbReference type="Proteomes" id="UP001169760"/>
    </source>
</evidence>
<comment type="subcellular location">
    <subcellularLocation>
        <location evidence="1">Cell membrane</location>
        <topology evidence="1">Multi-pass membrane protein</topology>
    </subcellularLocation>
</comment>
<dbReference type="SMART" id="SM00448">
    <property type="entry name" value="REC"/>
    <property type="match status" value="1"/>
</dbReference>
<dbReference type="SUPFAM" id="SSF52172">
    <property type="entry name" value="CheY-like"/>
    <property type="match status" value="1"/>
</dbReference>
<dbReference type="GO" id="GO:0005524">
    <property type="term" value="F:ATP binding"/>
    <property type="evidence" value="ECO:0007669"/>
    <property type="project" value="UniProtKB-KW"/>
</dbReference>
<protein>
    <submittedName>
        <fullName evidence="15">Response regulator</fullName>
    </submittedName>
</protein>
<keyword evidence="6" id="KW-0067">ATP-binding</keyword>
<evidence type="ECO:0000256" key="4">
    <source>
        <dbReference type="ARBA" id="ARBA00022692"/>
    </source>
</evidence>
<dbReference type="Pfam" id="PF00072">
    <property type="entry name" value="Response_reg"/>
    <property type="match status" value="1"/>
</dbReference>
<accession>A0AAW7X699</accession>
<feature type="compositionally biased region" description="Acidic residues" evidence="12">
    <location>
        <begin position="158"/>
        <end position="172"/>
    </location>
</feature>
<dbReference type="CDD" id="cd00088">
    <property type="entry name" value="HPT"/>
    <property type="match status" value="1"/>
</dbReference>
<keyword evidence="8" id="KW-0902">Two-component regulatory system</keyword>
<dbReference type="InterPro" id="IPR036641">
    <property type="entry name" value="HPT_dom_sf"/>
</dbReference>
<organism evidence="15 16">
    <name type="scientific">Saccharophagus degradans</name>
    <dbReference type="NCBI Taxonomy" id="86304"/>
    <lineage>
        <taxon>Bacteria</taxon>
        <taxon>Pseudomonadati</taxon>
        <taxon>Pseudomonadota</taxon>
        <taxon>Gammaproteobacteria</taxon>
        <taxon>Cellvibrionales</taxon>
        <taxon>Cellvibrionaceae</taxon>
        <taxon>Saccharophagus</taxon>
    </lineage>
</organism>
<dbReference type="AlphaFoldDB" id="A0AAW7X699"/>
<dbReference type="GO" id="GO:0005886">
    <property type="term" value="C:plasma membrane"/>
    <property type="evidence" value="ECO:0007669"/>
    <property type="project" value="UniProtKB-SubCell"/>
</dbReference>
<dbReference type="EMBL" id="JAUOPB010000005">
    <property type="protein sequence ID" value="MDO6422392.1"/>
    <property type="molecule type" value="Genomic_DNA"/>
</dbReference>
<feature type="region of interest" description="Disordered" evidence="12">
    <location>
        <begin position="154"/>
        <end position="179"/>
    </location>
</feature>
<evidence type="ECO:0000256" key="12">
    <source>
        <dbReference type="SAM" id="MobiDB-lite"/>
    </source>
</evidence>
<evidence type="ECO:0000256" key="7">
    <source>
        <dbReference type="ARBA" id="ARBA00022989"/>
    </source>
</evidence>
<evidence type="ECO:0000256" key="9">
    <source>
        <dbReference type="ARBA" id="ARBA00023136"/>
    </source>
</evidence>
<dbReference type="Gene3D" id="1.20.120.160">
    <property type="entry name" value="HPT domain"/>
    <property type="match status" value="1"/>
</dbReference>
<keyword evidence="4" id="KW-0812">Transmembrane</keyword>
<dbReference type="Proteomes" id="UP001169760">
    <property type="component" value="Unassembled WGS sequence"/>
</dbReference>
<evidence type="ECO:0000256" key="3">
    <source>
        <dbReference type="ARBA" id="ARBA00022553"/>
    </source>
</evidence>
<evidence type="ECO:0000256" key="11">
    <source>
        <dbReference type="PROSITE-ProRule" id="PRU00169"/>
    </source>
</evidence>
<dbReference type="InterPro" id="IPR001789">
    <property type="entry name" value="Sig_transdc_resp-reg_receiver"/>
</dbReference>
<keyword evidence="7" id="KW-1133">Transmembrane helix</keyword>
<evidence type="ECO:0000259" key="14">
    <source>
        <dbReference type="PROSITE" id="PS50894"/>
    </source>
</evidence>
<keyword evidence="5" id="KW-0547">Nucleotide-binding</keyword>
<name>A0AAW7X699_9GAMM</name>
<evidence type="ECO:0000259" key="13">
    <source>
        <dbReference type="PROSITE" id="PS50110"/>
    </source>
</evidence>
<dbReference type="SUPFAM" id="SSF47226">
    <property type="entry name" value="Histidine-containing phosphotransfer domain, HPT domain"/>
    <property type="match status" value="1"/>
</dbReference>
<evidence type="ECO:0000256" key="5">
    <source>
        <dbReference type="ARBA" id="ARBA00022741"/>
    </source>
</evidence>
<dbReference type="Pfam" id="PF01627">
    <property type="entry name" value="Hpt"/>
    <property type="match status" value="1"/>
</dbReference>
<feature type="domain" description="HPt" evidence="14">
    <location>
        <begin position="444"/>
        <end position="540"/>
    </location>
</feature>
<keyword evidence="2" id="KW-1003">Cell membrane</keyword>
<dbReference type="PANTHER" id="PTHR45339:SF1">
    <property type="entry name" value="HYBRID SIGNAL TRANSDUCTION HISTIDINE KINASE J"/>
    <property type="match status" value="1"/>
</dbReference>
<dbReference type="SMART" id="SM00073">
    <property type="entry name" value="HPT"/>
    <property type="match status" value="1"/>
</dbReference>
<dbReference type="InterPro" id="IPR008207">
    <property type="entry name" value="Sig_transdc_His_kin_Hpt_dom"/>
</dbReference>
<dbReference type="GO" id="GO:0004672">
    <property type="term" value="F:protein kinase activity"/>
    <property type="evidence" value="ECO:0007669"/>
    <property type="project" value="UniProtKB-ARBA"/>
</dbReference>
<evidence type="ECO:0000256" key="2">
    <source>
        <dbReference type="ARBA" id="ARBA00022475"/>
    </source>
</evidence>
<dbReference type="CDD" id="cd17546">
    <property type="entry name" value="REC_hyHK_CKI1_RcsC-like"/>
    <property type="match status" value="1"/>
</dbReference>
<comment type="caution">
    <text evidence="15">The sequence shown here is derived from an EMBL/GenBank/DDBJ whole genome shotgun (WGS) entry which is preliminary data.</text>
</comment>
<gene>
    <name evidence="15" type="ORF">Q4521_07890</name>
</gene>
<proteinExistence type="predicted"/>
<feature type="domain" description="Response regulatory" evidence="13">
    <location>
        <begin position="188"/>
        <end position="305"/>
    </location>
</feature>
<sequence>MNLQTLIQRLSTLYTTPANGNSVKLTPSTNDLLFTPLETSLPAFKQAIIACIDCVLALTSNSTISVTLTPSGDNHLNSNPLQLETTLRVTSPIAHNAHLTSFAKALQQSPHIFACHQCIQSVHGNLQVSDIVTAQENYCLVITFTASIAQTKNKSDEAQTEEENWFSDDAPDEISPAQTDIPDLTGKRILIAEDDVINRQKIAAILDKTGAQLDTVNNGLAALDKLTNSGFFDLVLMDLKMPLMDGIEATRTIRENPEWQHTPIIGLTENSLETDINMSLSVGTNENINKPIEEEPLLHIVNKWLTIHSKRPTNLPQVVVDFSSVSFIAPTHAELIHILNEFTANLAAFEQQNNLNAEQTITLCRKLNELDICLALPPLQHEVNRILETNDVNDSTLLEHLLHQLIIACKRELNKPTQTPASPSHGITIEGFDCDSAIARLANKPDRYLQVLALFLKNNTNTTDELHTAIAAADWQAVQRIAHSTKGLAATIGATALTEVAAQLEHHLKSNHSVPTELNAKYVETFETTLTSIKNYLNTQ</sequence>
<keyword evidence="3 11" id="KW-0597">Phosphoprotein</keyword>
<reference evidence="15" key="1">
    <citation type="submission" date="2023-07" db="EMBL/GenBank/DDBJ databases">
        <title>Genome content predicts the carbon catabolic preferences of heterotrophic bacteria.</title>
        <authorList>
            <person name="Gralka M."/>
        </authorList>
    </citation>
    <scope>NUCLEOTIDE SEQUENCE</scope>
    <source>
        <strain evidence="15">I3M17_2</strain>
    </source>
</reference>
<evidence type="ECO:0000256" key="6">
    <source>
        <dbReference type="ARBA" id="ARBA00022840"/>
    </source>
</evidence>
<evidence type="ECO:0000256" key="8">
    <source>
        <dbReference type="ARBA" id="ARBA00023012"/>
    </source>
</evidence>
<dbReference type="PROSITE" id="PS50110">
    <property type="entry name" value="RESPONSE_REGULATORY"/>
    <property type="match status" value="1"/>
</dbReference>
<evidence type="ECO:0000256" key="10">
    <source>
        <dbReference type="PROSITE-ProRule" id="PRU00110"/>
    </source>
</evidence>